<gene>
    <name evidence="1" type="ORF">EDD75_2052</name>
</gene>
<dbReference type="OrthoDB" id="1727275at2"/>
<reference evidence="1 2" key="1">
    <citation type="submission" date="2018-11" db="EMBL/GenBank/DDBJ databases">
        <title>Genomic Encyclopedia of Type Strains, Phase IV (KMG-IV): sequencing the most valuable type-strain genomes for metagenomic binning, comparative biology and taxonomic classification.</title>
        <authorList>
            <person name="Goeker M."/>
        </authorList>
    </citation>
    <scope>NUCLEOTIDE SEQUENCE [LARGE SCALE GENOMIC DNA]</scope>
    <source>
        <strain evidence="1 2">DSM 102936</strain>
    </source>
</reference>
<sequence length="137" mass="15800">MLAVLLATFLLLLLACCGGFFWFLIRFKKQQDFRSRFEEAVTAAELDLESRLVNIENRLENLTSICLELKGHLQWLEQQVGVILSRQTRAKGQLSAYEAVYRAFDTGKMVTELAQEFGRSKGEIELILNLRRMRKEG</sequence>
<dbReference type="Proteomes" id="UP000282654">
    <property type="component" value="Unassembled WGS sequence"/>
</dbReference>
<evidence type="ECO:0000313" key="1">
    <source>
        <dbReference type="EMBL" id="RPF42937.1"/>
    </source>
</evidence>
<dbReference type="AlphaFoldDB" id="A0A3N5AE53"/>
<name>A0A3N5AE53_9THEO</name>
<evidence type="ECO:0008006" key="3">
    <source>
        <dbReference type="Google" id="ProtNLM"/>
    </source>
</evidence>
<dbReference type="EMBL" id="RKRE01000003">
    <property type="protein sequence ID" value="RPF42937.1"/>
    <property type="molecule type" value="Genomic_DNA"/>
</dbReference>
<comment type="caution">
    <text evidence="1">The sequence shown here is derived from an EMBL/GenBank/DDBJ whole genome shotgun (WGS) entry which is preliminary data.</text>
</comment>
<proteinExistence type="predicted"/>
<keyword evidence="2" id="KW-1185">Reference proteome</keyword>
<protein>
    <recommendedName>
        <fullName evidence="3">DUF2802 domain-containing protein</fullName>
    </recommendedName>
</protein>
<organism evidence="1 2">
    <name type="scientific">Thermodesulfitimonas autotrophica</name>
    <dbReference type="NCBI Taxonomy" id="1894989"/>
    <lineage>
        <taxon>Bacteria</taxon>
        <taxon>Bacillati</taxon>
        <taxon>Bacillota</taxon>
        <taxon>Clostridia</taxon>
        <taxon>Thermoanaerobacterales</taxon>
        <taxon>Thermoanaerobacteraceae</taxon>
        <taxon>Thermodesulfitimonas</taxon>
    </lineage>
</organism>
<accession>A0A3N5AE53</accession>
<dbReference type="RefSeq" id="WP_123931671.1">
    <property type="nucleotide sequence ID" value="NZ_RKRE01000003.1"/>
</dbReference>
<evidence type="ECO:0000313" key="2">
    <source>
        <dbReference type="Proteomes" id="UP000282654"/>
    </source>
</evidence>